<gene>
    <name evidence="1" type="ORF">KFL_000150320</name>
</gene>
<organism evidence="1 2">
    <name type="scientific">Klebsormidium nitens</name>
    <name type="common">Green alga</name>
    <name type="synonym">Ulothrix nitens</name>
    <dbReference type="NCBI Taxonomy" id="105231"/>
    <lineage>
        <taxon>Eukaryota</taxon>
        <taxon>Viridiplantae</taxon>
        <taxon>Streptophyta</taxon>
        <taxon>Klebsormidiophyceae</taxon>
        <taxon>Klebsormidiales</taxon>
        <taxon>Klebsormidiaceae</taxon>
        <taxon>Klebsormidium</taxon>
    </lineage>
</organism>
<sequence length="835" mass="90791">MGARTAHRRWLLVSALVRRSWGLLVALAGLVLMVHLSTRGSPPASTVQFGPRKVCDGTPGSCSGGLTAAEVSKAPAPLRIGILSSYPPQKCGVAEGTYDLYHRGVVAAGILTPHLSIGIVVVDDEGTPYSYGDEVSFVIRKWEVGDYVRAADVINRHFDVLNVHHEYGIFGGESGELVLALLTRLTIPVVTELHTVPLLLTAQAKVVLQQILSHSTLVQVFLPSLCARLRTQVSVKINCTFGPHGVPEPVARQRDDPDKNKKLVIFTPGLLAPVKSIESMIEAMREVKAALPRAVYHIQGDPPKIAGDYVETLRRLAETLGVGDAVRIEVTFVSKDELIRQISGASLVITPYIDPTQVSSGVLALAVGLKRPAIATPFEYAQWLCNRTAPGPPACALVPFRDARALAAAAIDILRDPNARRVAPSAAHARGMLAHWPELAPRWVALLRDVTLTWRNGSGSGARESAQIGAREKNEVGRFNDGEAVRTDDLARELFSTASQKRREEVNRWLRRLTFGGVRFAGWAPPLKRCVAQRGKDDTFHIANGVSALHGQVDKGQDHMIKHTLLHGSDLVLGTAGVRYGGLFVSARSEIGRLETRLVPDAWEISGGRPGSDAFLRLETLLSVSETESKPVGRVSTFFSLRPGFAGLTLDFRIEAFGGCLREVEIVSGMDSMSSLFPGLVFDSFYGRLANGEARSVSAASGEVMLYDRTRDELPDWSLVSNKKGQFGVITIPRNQSLLVSTFCSSGESDNGDANFHYVASRYFVGQVCEGYPKSVIEDKFLVSNIDPKSWSALDGVLQNVNSFRGFDLSGPVDTKLVEDAFRTQDYHRIAETSH</sequence>
<reference evidence="1 2" key="1">
    <citation type="journal article" date="2014" name="Nat. Commun.">
        <title>Klebsormidium flaccidum genome reveals primary factors for plant terrestrial adaptation.</title>
        <authorList>
            <person name="Hori K."/>
            <person name="Maruyama F."/>
            <person name="Fujisawa T."/>
            <person name="Togashi T."/>
            <person name="Yamamoto N."/>
            <person name="Seo M."/>
            <person name="Sato S."/>
            <person name="Yamada T."/>
            <person name="Mori H."/>
            <person name="Tajima N."/>
            <person name="Moriyama T."/>
            <person name="Ikeuchi M."/>
            <person name="Watanabe M."/>
            <person name="Wada H."/>
            <person name="Kobayashi K."/>
            <person name="Saito M."/>
            <person name="Masuda T."/>
            <person name="Sasaki-Sekimoto Y."/>
            <person name="Mashiguchi K."/>
            <person name="Awai K."/>
            <person name="Shimojima M."/>
            <person name="Masuda S."/>
            <person name="Iwai M."/>
            <person name="Nobusawa T."/>
            <person name="Narise T."/>
            <person name="Kondo S."/>
            <person name="Saito H."/>
            <person name="Sato R."/>
            <person name="Murakawa M."/>
            <person name="Ihara Y."/>
            <person name="Oshima-Yamada Y."/>
            <person name="Ohtaka K."/>
            <person name="Satoh M."/>
            <person name="Sonobe K."/>
            <person name="Ishii M."/>
            <person name="Ohtani R."/>
            <person name="Kanamori-Sato M."/>
            <person name="Honoki R."/>
            <person name="Miyazaki D."/>
            <person name="Mochizuki H."/>
            <person name="Umetsu J."/>
            <person name="Higashi K."/>
            <person name="Shibata D."/>
            <person name="Kamiya Y."/>
            <person name="Sato N."/>
            <person name="Nakamura Y."/>
            <person name="Tabata S."/>
            <person name="Ida S."/>
            <person name="Kurokawa K."/>
            <person name="Ohta H."/>
        </authorList>
    </citation>
    <scope>NUCLEOTIDE SEQUENCE [LARGE SCALE GENOMIC DNA]</scope>
    <source>
        <strain evidence="1 2">NIES-2285</strain>
    </source>
</reference>
<evidence type="ECO:0008006" key="3">
    <source>
        <dbReference type="Google" id="ProtNLM"/>
    </source>
</evidence>
<dbReference type="PANTHER" id="PTHR12526:SF572">
    <property type="entry name" value="BLL5144 PROTEIN"/>
    <property type="match status" value="1"/>
</dbReference>
<dbReference type="Pfam" id="PF13692">
    <property type="entry name" value="Glyco_trans_1_4"/>
    <property type="match status" value="1"/>
</dbReference>
<dbReference type="STRING" id="105231.A0A1Y1HRW8"/>
<dbReference type="AlphaFoldDB" id="A0A1Y1HRW8"/>
<keyword evidence="2" id="KW-1185">Reference proteome</keyword>
<protein>
    <recommendedName>
        <fullName evidence="3">Glycosyltransferase subfamily 4-like N-terminal domain-containing protein</fullName>
    </recommendedName>
</protein>
<evidence type="ECO:0000313" key="1">
    <source>
        <dbReference type="EMBL" id="GAQ78578.1"/>
    </source>
</evidence>
<dbReference type="Gene3D" id="3.40.50.2000">
    <property type="entry name" value="Glycogen Phosphorylase B"/>
    <property type="match status" value="2"/>
</dbReference>
<name>A0A1Y1HRW8_KLENI</name>
<dbReference type="SUPFAM" id="SSF53756">
    <property type="entry name" value="UDP-Glycosyltransferase/glycogen phosphorylase"/>
    <property type="match status" value="1"/>
</dbReference>
<proteinExistence type="predicted"/>
<dbReference type="Proteomes" id="UP000054558">
    <property type="component" value="Unassembled WGS sequence"/>
</dbReference>
<dbReference type="EMBL" id="DF236964">
    <property type="protein sequence ID" value="GAQ78578.1"/>
    <property type="molecule type" value="Genomic_DNA"/>
</dbReference>
<dbReference type="PANTHER" id="PTHR12526">
    <property type="entry name" value="GLYCOSYLTRANSFERASE"/>
    <property type="match status" value="1"/>
</dbReference>
<evidence type="ECO:0000313" key="2">
    <source>
        <dbReference type="Proteomes" id="UP000054558"/>
    </source>
</evidence>
<accession>A0A1Y1HRW8</accession>
<dbReference type="OrthoDB" id="2193793at2759"/>